<reference evidence="3" key="1">
    <citation type="submission" date="2017-07" db="EMBL/GenBank/DDBJ databases">
        <title>Taro Niue Genome Assembly and Annotation.</title>
        <authorList>
            <person name="Atibalentja N."/>
            <person name="Keating K."/>
            <person name="Fields C.J."/>
        </authorList>
    </citation>
    <scope>NUCLEOTIDE SEQUENCE</scope>
    <source>
        <strain evidence="3">Niue_2</strain>
        <tissue evidence="3">Leaf</tissue>
    </source>
</reference>
<protein>
    <submittedName>
        <fullName evidence="3">Uncharacterized protein</fullName>
    </submittedName>
</protein>
<gene>
    <name evidence="3" type="ORF">Taro_044243</name>
</gene>
<evidence type="ECO:0000313" key="4">
    <source>
        <dbReference type="Proteomes" id="UP000652761"/>
    </source>
</evidence>
<evidence type="ECO:0000256" key="1">
    <source>
        <dbReference type="SAM" id="Coils"/>
    </source>
</evidence>
<keyword evidence="4" id="KW-1185">Reference proteome</keyword>
<organism evidence="3 4">
    <name type="scientific">Colocasia esculenta</name>
    <name type="common">Wild taro</name>
    <name type="synonym">Arum esculentum</name>
    <dbReference type="NCBI Taxonomy" id="4460"/>
    <lineage>
        <taxon>Eukaryota</taxon>
        <taxon>Viridiplantae</taxon>
        <taxon>Streptophyta</taxon>
        <taxon>Embryophyta</taxon>
        <taxon>Tracheophyta</taxon>
        <taxon>Spermatophyta</taxon>
        <taxon>Magnoliopsida</taxon>
        <taxon>Liliopsida</taxon>
        <taxon>Araceae</taxon>
        <taxon>Aroideae</taxon>
        <taxon>Colocasieae</taxon>
        <taxon>Colocasia</taxon>
    </lineage>
</organism>
<feature type="region of interest" description="Disordered" evidence="2">
    <location>
        <begin position="18"/>
        <end position="117"/>
    </location>
</feature>
<comment type="caution">
    <text evidence="3">The sequence shown here is derived from an EMBL/GenBank/DDBJ whole genome shotgun (WGS) entry which is preliminary data.</text>
</comment>
<feature type="compositionally biased region" description="Low complexity" evidence="2">
    <location>
        <begin position="43"/>
        <end position="55"/>
    </location>
</feature>
<evidence type="ECO:0000313" key="3">
    <source>
        <dbReference type="EMBL" id="MQM11333.1"/>
    </source>
</evidence>
<sequence length="419" mass="45877">MEKVSKICKADFAQIVPRPPSRLVVVPAPGIVGDRRAGKGKVADYASSSDSSASGDETDKEVADPVAQDDDNPLPWGSSSLHRGEHGSSSQAAAGFLPKDESDEPPPHYPFSGTAATDGDNTTFTFAELGLSTRRYSSAPVEAYIPIPVGECPTARTVPEDDPNFLNQFFTCGITSPYFIPAANSPFPSWENTRSPFLEPQAYSAFQVGDTAGNDEDLHQTDYYPEPFALPLDGGSFDPCPADFLVMEAENPPPTEAVRRALEENTVIAFNTGFPRDRWMGAVEDIWGEVCRLYAAVTWAPYDQRIQALESDICSLTSEADELDSRAAEVHKRRKTRASKMAAERERIARLQRELDEARSSLDQEAREAAKEEATFAGDGGKLRQSVSSKAKEVERLKRKKPHCLCFAVYLVFGLQLSL</sequence>
<feature type="compositionally biased region" description="Polar residues" evidence="2">
    <location>
        <begin position="77"/>
        <end position="92"/>
    </location>
</feature>
<proteinExistence type="predicted"/>
<feature type="coiled-coil region" evidence="1">
    <location>
        <begin position="341"/>
        <end position="375"/>
    </location>
</feature>
<accession>A0A843WIL6</accession>
<keyword evidence="1" id="KW-0175">Coiled coil</keyword>
<dbReference type="EMBL" id="NMUH01004945">
    <property type="protein sequence ID" value="MQM11333.1"/>
    <property type="molecule type" value="Genomic_DNA"/>
</dbReference>
<dbReference type="Proteomes" id="UP000652761">
    <property type="component" value="Unassembled WGS sequence"/>
</dbReference>
<evidence type="ECO:0000256" key="2">
    <source>
        <dbReference type="SAM" id="MobiDB-lite"/>
    </source>
</evidence>
<name>A0A843WIL6_COLES</name>
<dbReference type="AlphaFoldDB" id="A0A843WIL6"/>